<dbReference type="AlphaFoldDB" id="A0ABD0MQS0"/>
<keyword evidence="3" id="KW-1185">Reference proteome</keyword>
<protein>
    <submittedName>
        <fullName evidence="2">Uncharacterized protein</fullName>
    </submittedName>
</protein>
<gene>
    <name evidence="2" type="ORF">M9458_053620</name>
</gene>
<accession>A0ABD0MQS0</accession>
<reference evidence="2 3" key="1">
    <citation type="submission" date="2024-05" db="EMBL/GenBank/DDBJ databases">
        <title>Genome sequencing and assembly of Indian major carp, Cirrhinus mrigala (Hamilton, 1822).</title>
        <authorList>
            <person name="Mohindra V."/>
            <person name="Chowdhury L.M."/>
            <person name="Lal K."/>
            <person name="Jena J.K."/>
        </authorList>
    </citation>
    <scope>NUCLEOTIDE SEQUENCE [LARGE SCALE GENOMIC DNA]</scope>
    <source>
        <strain evidence="2">CM1030</strain>
        <tissue evidence="2">Blood</tissue>
    </source>
</reference>
<organism evidence="2 3">
    <name type="scientific">Cirrhinus mrigala</name>
    <name type="common">Mrigala</name>
    <dbReference type="NCBI Taxonomy" id="683832"/>
    <lineage>
        <taxon>Eukaryota</taxon>
        <taxon>Metazoa</taxon>
        <taxon>Chordata</taxon>
        <taxon>Craniata</taxon>
        <taxon>Vertebrata</taxon>
        <taxon>Euteleostomi</taxon>
        <taxon>Actinopterygii</taxon>
        <taxon>Neopterygii</taxon>
        <taxon>Teleostei</taxon>
        <taxon>Ostariophysi</taxon>
        <taxon>Cypriniformes</taxon>
        <taxon>Cyprinidae</taxon>
        <taxon>Labeoninae</taxon>
        <taxon>Labeonini</taxon>
        <taxon>Cirrhinus</taxon>
    </lineage>
</organism>
<comment type="caution">
    <text evidence="2">The sequence shown here is derived from an EMBL/GenBank/DDBJ whole genome shotgun (WGS) entry which is preliminary data.</text>
</comment>
<sequence length="94" mass="10715">MNFFFTSYLHRITYVTLVPRGNETLRLEPSFRHPSERSLHSPKLTPAPQHALLCFLVAYVISPLHVFRAWSRQTRSPSVSDAVSRSLGEPGLHT</sequence>
<name>A0ABD0MQS0_CIRMR</name>
<dbReference type="Proteomes" id="UP001529510">
    <property type="component" value="Unassembled WGS sequence"/>
</dbReference>
<evidence type="ECO:0000313" key="2">
    <source>
        <dbReference type="EMBL" id="KAL0151107.1"/>
    </source>
</evidence>
<dbReference type="EMBL" id="JAMKFB020000258">
    <property type="protein sequence ID" value="KAL0151107.1"/>
    <property type="molecule type" value="Genomic_DNA"/>
</dbReference>
<proteinExistence type="predicted"/>
<evidence type="ECO:0000256" key="1">
    <source>
        <dbReference type="SAM" id="MobiDB-lite"/>
    </source>
</evidence>
<feature type="non-terminal residue" evidence="2">
    <location>
        <position position="94"/>
    </location>
</feature>
<evidence type="ECO:0000313" key="3">
    <source>
        <dbReference type="Proteomes" id="UP001529510"/>
    </source>
</evidence>
<feature type="region of interest" description="Disordered" evidence="1">
    <location>
        <begin position="75"/>
        <end position="94"/>
    </location>
</feature>